<feature type="compositionally biased region" description="Low complexity" evidence="1">
    <location>
        <begin position="835"/>
        <end position="848"/>
    </location>
</feature>
<feature type="compositionally biased region" description="Acidic residues" evidence="1">
    <location>
        <begin position="851"/>
        <end position="866"/>
    </location>
</feature>
<feature type="compositionally biased region" description="Polar residues" evidence="1">
    <location>
        <begin position="518"/>
        <end position="528"/>
    </location>
</feature>
<feature type="compositionally biased region" description="Polar residues" evidence="1">
    <location>
        <begin position="570"/>
        <end position="585"/>
    </location>
</feature>
<evidence type="ECO:0000313" key="3">
    <source>
        <dbReference type="Proteomes" id="UP001281761"/>
    </source>
</evidence>
<feature type="region of interest" description="Disordered" evidence="1">
    <location>
        <begin position="448"/>
        <end position="467"/>
    </location>
</feature>
<comment type="caution">
    <text evidence="2">The sequence shown here is derived from an EMBL/GenBank/DDBJ whole genome shotgun (WGS) entry which is preliminary data.</text>
</comment>
<name>A0ABQ9YIA9_9EUKA</name>
<evidence type="ECO:0000313" key="2">
    <source>
        <dbReference type="EMBL" id="KAK2963489.1"/>
    </source>
</evidence>
<keyword evidence="3" id="KW-1185">Reference proteome</keyword>
<feature type="region of interest" description="Disordered" evidence="1">
    <location>
        <begin position="984"/>
        <end position="1014"/>
    </location>
</feature>
<feature type="compositionally biased region" description="Polar residues" evidence="1">
    <location>
        <begin position="984"/>
        <end position="1007"/>
    </location>
</feature>
<proteinExistence type="predicted"/>
<sequence length="1575" mass="173642">MIAFWKRPIPLSVNLSTDILLSAPSKLKSVHSGHVPPLPLSSQFEIATQYVRILFVYVLQTERSEMNDFVNFIFWSLLPLISAEHDLPRVSIAQLRLLSLDPEENSVVSLSHFSTPLKPLEIMKEAIPSDNSRIHSPVLSGQGSPLTYTATFSRHNTPPTNLLSFQPLEDPSYLRITPHTTSHTEYQLDEPPVYLCPHHPSIACESQLAKMNPIVFQEIKTQYVQLERSEGDGDQDSGDLDQILQHGSESALSASDSMIGIGPSDDESYQFSIHPSNLSLNKSSGFYSGSIPSPDMEGLHALQQLALAPQSSLSDEAEELRTPVELFSDMSSPSSNKNEVSTMTAADSTHSVVAELNGSLFTAKRETPNPFSNTSLSPDRDNTLNNNHFRSFTPTFSDEFSLFPSEDSIFYSSQPEPNLPDSLLYPQRPIAKPHHLPQLALHSEVRTDLMSPSATTQSSHSTDILPSAHSSFSLKSTKNQTPQTGTTQFDLTLSASSITSPVSHSGTNQPSKPDVSRTESTFQTLSSIQDDHFPSPSDIESEIVRSLHSHKTSPHPSDSTPSRHHDRSSYFPSISTELSQMTRIQSPKLPRSKLGTDSSIHRRFTAPKSIPVTEPPVFSQDTPASLHTDLWNLELNSKGSPDCTSSPLDSLGSGLTDLDPTGGDQMRRQSRLPSIGPSEVFDNDPSSGAMPPIRSHSIAGGLSKNRFDVTGFLMSLENDEVFVASDNEEDPLSGEDDLPFIVPADATAITSERRSSAPASARQAMLMNTDVHSSLFKTLLQQSNIQLTEVLGKHMNDEAHLEDRLTGKTNFLSSPQMVEVEDRLRGGMSAGDTESSCSIQSSISGASSVMEEIDEPSEDSDSNEDLDELQKQVFECDFEPIEEGHTSTVVPKLEIPVNALKGKGNQVQTVLGRKSSAIAGMESIIAMSTNSEGSSGLTKGLTSGHEPDENGPLQTKTPFLFSQMEIALQNRSDLDLFTQNSPILPNQTQQDTKLSPLSHSIDTSFTKSPRDMQDTTPRMFDQLKTMDNFIHDSSTSSLPVNASPTSLKFPNAQVASGLPPRAMPLQPSNPRPTGEVDKTKQLFRMRSRSFAHTQQPSKRENNFSRQISAIQRKLYLEKSRASNPLYWYAPFHANLLALLLAACVDSSDNLSVAPGLKNHDSSVLTIIAAHLSHSENRKVVKLLQHLFETRSATRSIALSVLLKLLSTIPFPSQFYNTIFNSETILHSSLYSSATKPWASTIIYSIPPSSVTSLRRHDRYPFGFPSTDDNQPFLSSVRVSVLPDFLAVLRSDPVFFSLFHTVAKYQQIERCPIWKIFDIGVQFQHANIDPSNCGFTESTLQLVVITEPYLCSLRQWRNTLFDLETETPITSLLKLQRHTSTHMLFGEKEVFESLDQIKMILSCLQEPPVSPQYLLSAQVIPNQSRTLSGHLSLFLNIIEAVADCLISLQNDQLYVDPFDLSSFSVLLTHGSPSTDLPFRLAVNPFCLSPNPNSSHDIPSASMASFIFELITGIRLNVFSPSLPSQLNGLYLRRIEEAHAPELTSLINSLLETSNTPVLLSSFRSSIQYLQTCLTVS</sequence>
<feature type="region of interest" description="Disordered" evidence="1">
    <location>
        <begin position="827"/>
        <end position="866"/>
    </location>
</feature>
<feature type="compositionally biased region" description="Low complexity" evidence="1">
    <location>
        <begin position="644"/>
        <end position="660"/>
    </location>
</feature>
<feature type="region of interest" description="Disordered" evidence="1">
    <location>
        <begin position="638"/>
        <end position="689"/>
    </location>
</feature>
<feature type="compositionally biased region" description="Polar residues" evidence="1">
    <location>
        <begin position="498"/>
        <end position="511"/>
    </location>
</feature>
<feature type="compositionally biased region" description="Polar residues" evidence="1">
    <location>
        <begin position="369"/>
        <end position="382"/>
    </location>
</feature>
<feature type="region of interest" description="Disordered" evidence="1">
    <location>
        <begin position="363"/>
        <end position="382"/>
    </location>
</feature>
<dbReference type="Proteomes" id="UP001281761">
    <property type="component" value="Unassembled WGS sequence"/>
</dbReference>
<feature type="compositionally biased region" description="Low complexity" evidence="1">
    <location>
        <begin position="931"/>
        <end position="944"/>
    </location>
</feature>
<organism evidence="2 3">
    <name type="scientific">Blattamonas nauphoetae</name>
    <dbReference type="NCBI Taxonomy" id="2049346"/>
    <lineage>
        <taxon>Eukaryota</taxon>
        <taxon>Metamonada</taxon>
        <taxon>Preaxostyla</taxon>
        <taxon>Oxymonadida</taxon>
        <taxon>Blattamonas</taxon>
    </lineage>
</organism>
<feature type="region of interest" description="Disordered" evidence="1">
    <location>
        <begin position="930"/>
        <end position="955"/>
    </location>
</feature>
<evidence type="ECO:0000256" key="1">
    <source>
        <dbReference type="SAM" id="MobiDB-lite"/>
    </source>
</evidence>
<accession>A0ABQ9YIA9</accession>
<feature type="compositionally biased region" description="Polar residues" evidence="1">
    <location>
        <begin position="450"/>
        <end position="467"/>
    </location>
</feature>
<protein>
    <submittedName>
        <fullName evidence="2">Uncharacterized protein</fullName>
    </submittedName>
</protein>
<dbReference type="EMBL" id="JARBJD010000006">
    <property type="protein sequence ID" value="KAK2963489.1"/>
    <property type="molecule type" value="Genomic_DNA"/>
</dbReference>
<feature type="region of interest" description="Disordered" evidence="1">
    <location>
        <begin position="498"/>
        <end position="596"/>
    </location>
</feature>
<gene>
    <name evidence="2" type="ORF">BLNAU_1532</name>
</gene>
<reference evidence="2 3" key="1">
    <citation type="journal article" date="2022" name="bioRxiv">
        <title>Genomics of Preaxostyla Flagellates Illuminates Evolutionary Transitions and the Path Towards Mitochondrial Loss.</title>
        <authorList>
            <person name="Novak L.V.F."/>
            <person name="Treitli S.C."/>
            <person name="Pyrih J."/>
            <person name="Halakuc P."/>
            <person name="Pipaliya S.V."/>
            <person name="Vacek V."/>
            <person name="Brzon O."/>
            <person name="Soukal P."/>
            <person name="Eme L."/>
            <person name="Dacks J.B."/>
            <person name="Karnkowska A."/>
            <person name="Elias M."/>
            <person name="Hampl V."/>
        </authorList>
    </citation>
    <scope>NUCLEOTIDE SEQUENCE [LARGE SCALE GENOMIC DNA]</scope>
    <source>
        <strain evidence="2">NAU3</strain>
        <tissue evidence="2">Gut</tissue>
    </source>
</reference>